<dbReference type="GO" id="GO:0006281">
    <property type="term" value="P:DNA repair"/>
    <property type="evidence" value="ECO:0007669"/>
    <property type="project" value="TreeGrafter"/>
</dbReference>
<proteinExistence type="predicted"/>
<dbReference type="Gene3D" id="3.40.50.1000">
    <property type="entry name" value="HAD superfamily/HAD-like"/>
    <property type="match status" value="1"/>
</dbReference>
<dbReference type="InterPro" id="IPR006439">
    <property type="entry name" value="HAD-SF_hydro_IA"/>
</dbReference>
<dbReference type="InterPro" id="IPR050155">
    <property type="entry name" value="HAD-like_hydrolase_sf"/>
</dbReference>
<reference evidence="2" key="1">
    <citation type="submission" date="2017-08" db="EMBL/GenBank/DDBJ databases">
        <title>A dynamic microbial community with high functional redundancy inhabits the cold, oxic subseafloor aquifer.</title>
        <authorList>
            <person name="Tully B.J."/>
            <person name="Wheat C.G."/>
            <person name="Glazer B.T."/>
            <person name="Huber J.A."/>
        </authorList>
    </citation>
    <scope>NUCLEOTIDE SEQUENCE [LARGE SCALE GENOMIC DNA]</scope>
</reference>
<organism evidence="1 2">
    <name type="scientific">SAR86 cluster bacterium</name>
    <dbReference type="NCBI Taxonomy" id="2030880"/>
    <lineage>
        <taxon>Bacteria</taxon>
        <taxon>Pseudomonadati</taxon>
        <taxon>Pseudomonadota</taxon>
        <taxon>Gammaproteobacteria</taxon>
        <taxon>SAR86 cluster</taxon>
    </lineage>
</organism>
<dbReference type="PANTHER" id="PTHR43434:SF3">
    <property type="entry name" value="GMP_IMP NUCLEOTIDASE YRFG"/>
    <property type="match status" value="1"/>
</dbReference>
<gene>
    <name evidence="1" type="ORF">COC19_02265</name>
</gene>
<protein>
    <submittedName>
        <fullName evidence="1">Haloacid dehalogenase</fullName>
    </submittedName>
</protein>
<accession>A0A2A4MTH1</accession>
<dbReference type="GO" id="GO:0008967">
    <property type="term" value="F:phosphoglycolate phosphatase activity"/>
    <property type="evidence" value="ECO:0007669"/>
    <property type="project" value="TreeGrafter"/>
</dbReference>
<dbReference type="NCBIfam" id="NF011564">
    <property type="entry name" value="PRK14988.1"/>
    <property type="match status" value="1"/>
</dbReference>
<dbReference type="PANTHER" id="PTHR43434">
    <property type="entry name" value="PHOSPHOGLYCOLATE PHOSPHATASE"/>
    <property type="match status" value="1"/>
</dbReference>
<dbReference type="Pfam" id="PF00702">
    <property type="entry name" value="Hydrolase"/>
    <property type="match status" value="1"/>
</dbReference>
<dbReference type="InterPro" id="IPR023214">
    <property type="entry name" value="HAD_sf"/>
</dbReference>
<dbReference type="GO" id="GO:0005829">
    <property type="term" value="C:cytosol"/>
    <property type="evidence" value="ECO:0007669"/>
    <property type="project" value="TreeGrafter"/>
</dbReference>
<evidence type="ECO:0000313" key="1">
    <source>
        <dbReference type="EMBL" id="PCH62886.1"/>
    </source>
</evidence>
<dbReference type="Proteomes" id="UP000218172">
    <property type="component" value="Unassembled WGS sequence"/>
</dbReference>
<dbReference type="NCBIfam" id="TIGR01509">
    <property type="entry name" value="HAD-SF-IA-v3"/>
    <property type="match status" value="1"/>
</dbReference>
<sequence>MPPWSDIDTAMFDMDGTLLDLHFDNYFWQEFLPQVMAQSQGISERAAKAILEQKSAAVSGTLDWYCLDYWNEQLQLDIHQLKHQIKHHIAIRPNVEELLRQLQSQPMQLLLVSNAHPLTLALKLAHTGIDQYFQHCISSHSFNLAKENQGFWQLLSQKHPYDPRRTILFDDSLAVLKQAKREGIRHLYGISRPDSHKQAMYYKDFPMVDDFKDINPAQSPHSPV</sequence>
<dbReference type="SFLD" id="SFLDS00003">
    <property type="entry name" value="Haloacid_Dehalogenase"/>
    <property type="match status" value="1"/>
</dbReference>
<dbReference type="SFLD" id="SFLDG01129">
    <property type="entry name" value="C1.5:_HAD__Beta-PGM__Phosphata"/>
    <property type="match status" value="1"/>
</dbReference>
<dbReference type="EMBL" id="NVQR01000032">
    <property type="protein sequence ID" value="PCH62886.1"/>
    <property type="molecule type" value="Genomic_DNA"/>
</dbReference>
<name>A0A2A4MTH1_9GAMM</name>
<dbReference type="SUPFAM" id="SSF56784">
    <property type="entry name" value="HAD-like"/>
    <property type="match status" value="1"/>
</dbReference>
<dbReference type="AlphaFoldDB" id="A0A2A4MTH1"/>
<evidence type="ECO:0000313" key="2">
    <source>
        <dbReference type="Proteomes" id="UP000218172"/>
    </source>
</evidence>
<dbReference type="InterPro" id="IPR036412">
    <property type="entry name" value="HAD-like_sf"/>
</dbReference>
<dbReference type="CDD" id="cd01427">
    <property type="entry name" value="HAD_like"/>
    <property type="match status" value="1"/>
</dbReference>
<comment type="caution">
    <text evidence="1">The sequence shown here is derived from an EMBL/GenBank/DDBJ whole genome shotgun (WGS) entry which is preliminary data.</text>
</comment>